<accession>A0A1M4PMG6</accession>
<gene>
    <name evidence="1" type="ORF">CUESP1_1295</name>
</gene>
<evidence type="ECO:0000313" key="2">
    <source>
        <dbReference type="Proteomes" id="UP000245423"/>
    </source>
</evidence>
<evidence type="ECO:0000313" key="1">
    <source>
        <dbReference type="EMBL" id="SHD76667.1"/>
    </source>
</evidence>
<dbReference type="EMBL" id="LT669839">
    <property type="protein sequence ID" value="SHD76667.1"/>
    <property type="molecule type" value="Genomic_DNA"/>
</dbReference>
<reference evidence="1 2" key="1">
    <citation type="submission" date="2016-11" db="EMBL/GenBank/DDBJ databases">
        <authorList>
            <person name="Manzoor S."/>
        </authorList>
    </citation>
    <scope>NUCLEOTIDE SEQUENCE [LARGE SCALE GENOMIC DNA]</scope>
    <source>
        <strain evidence="1">Clostridium ultunense strain Esp</strain>
    </source>
</reference>
<protein>
    <submittedName>
        <fullName evidence="1">DNA polymerase sliding clamp A</fullName>
    </submittedName>
</protein>
<keyword evidence="2" id="KW-1185">Reference proteome</keyword>
<sequence>MEMLKNYKYIPKKIIEIREEIKSKHLDLLEGFTNRDFNIRDLEKLIEEI</sequence>
<proteinExistence type="predicted"/>
<dbReference type="AlphaFoldDB" id="A0A1M4PMG6"/>
<dbReference type="Proteomes" id="UP000245423">
    <property type="component" value="Chromosome 1"/>
</dbReference>
<name>A0A1M4PMG6_9FIRM</name>
<organism evidence="1 2">
    <name type="scientific">[Clostridium] ultunense Esp</name>
    <dbReference type="NCBI Taxonomy" id="1288971"/>
    <lineage>
        <taxon>Bacteria</taxon>
        <taxon>Bacillati</taxon>
        <taxon>Bacillota</taxon>
        <taxon>Tissierellia</taxon>
        <taxon>Tissierellales</taxon>
        <taxon>Tepidimicrobiaceae</taxon>
        <taxon>Schnuerera</taxon>
    </lineage>
</organism>